<dbReference type="AlphaFoldDB" id="A0A1M7CWB0"/>
<dbReference type="EMBL" id="LT670844">
    <property type="protein sequence ID" value="SHL71470.1"/>
    <property type="molecule type" value="Genomic_DNA"/>
</dbReference>
<sequence length="59" mass="6227">MDFVHLDDILVMFASPDVAYAGHDPLQIKAATGNVMTARVFKSLGFGVGSAPSQFGRDG</sequence>
<name>A0A1M7CWB0_9BRAD</name>
<organism evidence="1 2">
    <name type="scientific">Bradyrhizobium lablabi</name>
    <dbReference type="NCBI Taxonomy" id="722472"/>
    <lineage>
        <taxon>Bacteria</taxon>
        <taxon>Pseudomonadati</taxon>
        <taxon>Pseudomonadota</taxon>
        <taxon>Alphaproteobacteria</taxon>
        <taxon>Hyphomicrobiales</taxon>
        <taxon>Nitrobacteraceae</taxon>
        <taxon>Bradyrhizobium</taxon>
    </lineage>
</organism>
<proteinExistence type="predicted"/>
<reference evidence="1 2" key="1">
    <citation type="submission" date="2016-11" db="EMBL/GenBank/DDBJ databases">
        <authorList>
            <person name="Jaros S."/>
            <person name="Januszkiewicz K."/>
            <person name="Wedrychowicz H."/>
        </authorList>
    </citation>
    <scope>NUCLEOTIDE SEQUENCE [LARGE SCALE GENOMIC DNA]</scope>
    <source>
        <strain evidence="1 2">GAS499</strain>
    </source>
</reference>
<dbReference type="Proteomes" id="UP000189935">
    <property type="component" value="Chromosome I"/>
</dbReference>
<protein>
    <submittedName>
        <fullName evidence="1">Uncharacterized protein</fullName>
    </submittedName>
</protein>
<accession>A0A1M7CWB0</accession>
<gene>
    <name evidence="1" type="ORF">SAMN05444159_6625</name>
</gene>
<evidence type="ECO:0000313" key="2">
    <source>
        <dbReference type="Proteomes" id="UP000189935"/>
    </source>
</evidence>
<evidence type="ECO:0000313" key="1">
    <source>
        <dbReference type="EMBL" id="SHL71470.1"/>
    </source>
</evidence>